<gene>
    <name evidence="1" type="ORF">LzC2_41810</name>
</gene>
<evidence type="ECO:0000313" key="2">
    <source>
        <dbReference type="Proteomes" id="UP000609651"/>
    </source>
</evidence>
<name>A0ABX1VL53_9PLAN</name>
<proteinExistence type="predicted"/>
<accession>A0ABX1VL53</accession>
<organism evidence="1 2">
    <name type="scientific">Alienimonas chondri</name>
    <dbReference type="NCBI Taxonomy" id="2681879"/>
    <lineage>
        <taxon>Bacteria</taxon>
        <taxon>Pseudomonadati</taxon>
        <taxon>Planctomycetota</taxon>
        <taxon>Planctomycetia</taxon>
        <taxon>Planctomycetales</taxon>
        <taxon>Planctomycetaceae</taxon>
        <taxon>Alienimonas</taxon>
    </lineage>
</organism>
<dbReference type="Proteomes" id="UP000609651">
    <property type="component" value="Unassembled WGS sequence"/>
</dbReference>
<reference evidence="1 2" key="1">
    <citation type="journal article" date="2020" name="Syst. Appl. Microbiol.">
        <title>Alienimonas chondri sp. nov., a novel planctomycete isolated from the biofilm of the red alga Chondrus crispus.</title>
        <authorList>
            <person name="Vitorino I."/>
            <person name="Albuquerque L."/>
            <person name="Wiegand S."/>
            <person name="Kallscheuer N."/>
            <person name="da Costa M.S."/>
            <person name="Lobo-da-Cunha A."/>
            <person name="Jogler C."/>
            <person name="Lage O.M."/>
        </authorList>
    </citation>
    <scope>NUCLEOTIDE SEQUENCE [LARGE SCALE GENOMIC DNA]</scope>
    <source>
        <strain evidence="1 2">LzC2</strain>
    </source>
</reference>
<comment type="caution">
    <text evidence="1">The sequence shown here is derived from an EMBL/GenBank/DDBJ whole genome shotgun (WGS) entry which is preliminary data.</text>
</comment>
<evidence type="ECO:0000313" key="1">
    <source>
        <dbReference type="EMBL" id="NNJ28070.1"/>
    </source>
</evidence>
<keyword evidence="2" id="KW-1185">Reference proteome</keyword>
<sequence>MQPRRERRRGSLSSQFVPQTGQFATGAALLPDLREGPDGLQRQQFPAADLRRIKRRFHHRAAPAALQRDRAESQRERRRVAAGALFREIGERRDHRRRVVRRGANQRRPIDGFGERSARRDAMRLVAVDLPHRGARGSGAALQPIEERGVHRGRGQIGPHQRRGFVQHPFHVRPPARRRDGCGGRLVRGRMIRSRRRTGGGRGVAQRAGRFGGERMGAEPSAPILSALLIDANLGCRIGLR</sequence>
<dbReference type="EMBL" id="WTPX01000281">
    <property type="protein sequence ID" value="NNJ28070.1"/>
    <property type="molecule type" value="Genomic_DNA"/>
</dbReference>
<protein>
    <submittedName>
        <fullName evidence="1">Uncharacterized protein</fullName>
    </submittedName>
</protein>